<dbReference type="Gene3D" id="1.10.3730.20">
    <property type="match status" value="1"/>
</dbReference>
<evidence type="ECO:0000313" key="5">
    <source>
        <dbReference type="Proteomes" id="UP000184251"/>
    </source>
</evidence>
<keyword evidence="2" id="KW-0472">Membrane</keyword>
<dbReference type="SUPFAM" id="SSF103481">
    <property type="entry name" value="Multidrug resistance efflux transporter EmrE"/>
    <property type="match status" value="2"/>
</dbReference>
<proteinExistence type="inferred from homology"/>
<feature type="transmembrane region" description="Helical" evidence="2">
    <location>
        <begin position="151"/>
        <end position="171"/>
    </location>
</feature>
<comment type="similarity">
    <text evidence="1">Belongs to the EamA transporter family.</text>
</comment>
<protein>
    <submittedName>
        <fullName evidence="4">RarD protein</fullName>
    </submittedName>
</protein>
<dbReference type="EMBL" id="FQTU01000007">
    <property type="protein sequence ID" value="SHE79187.1"/>
    <property type="molecule type" value="Genomic_DNA"/>
</dbReference>
<gene>
    <name evidence="4" type="ORF">SAMN02746064_01200</name>
</gene>
<dbReference type="STRING" id="1120975.SAMN02746064_01200"/>
<evidence type="ECO:0000259" key="3">
    <source>
        <dbReference type="Pfam" id="PF00892"/>
    </source>
</evidence>
<feature type="transmembrane region" description="Helical" evidence="2">
    <location>
        <begin position="127"/>
        <end position="145"/>
    </location>
</feature>
<reference evidence="4 5" key="1">
    <citation type="submission" date="2016-11" db="EMBL/GenBank/DDBJ databases">
        <authorList>
            <person name="Jaros S."/>
            <person name="Januszkiewicz K."/>
            <person name="Wedrychowicz H."/>
        </authorList>
    </citation>
    <scope>NUCLEOTIDE SEQUENCE [LARGE SCALE GENOMIC DNA]</scope>
    <source>
        <strain evidence="4 5">DSM 14828</strain>
    </source>
</reference>
<dbReference type="PANTHER" id="PTHR22911:SF102">
    <property type="entry name" value="MEMBRANE PROTEIN"/>
    <property type="match status" value="1"/>
</dbReference>
<sequence length="300" mass="33237">MVRQNNIITYYSKYMLALMLFGSNGIVASQISLTSYEIVFLRTLIGSILLLVLFKSANNKIEMPKNKQHLFYLVVSGFAMGVSWMFLYEAYQQIGVSIASLAYYCGPVIVMVLSPLLFKEKFTLPKVAGFVAILFGILLINIQAIHDGKTAWGLFCGVMSATMYAFMVIFNKKAHTITGMRNSMFQLTISFFTVAIFLGLQQGFAINISRGDWLPIFILGFINTGIGCYLYFSSIGNLPVQTVAIFGYIEPLSAVAFSVLFLGEILQPIQFLGSLLVIGGAIFAEGILKQKNPINNTTQY</sequence>
<feature type="transmembrane region" description="Helical" evidence="2">
    <location>
        <begin position="12"/>
        <end position="33"/>
    </location>
</feature>
<feature type="transmembrane region" description="Helical" evidence="2">
    <location>
        <begin position="269"/>
        <end position="288"/>
    </location>
</feature>
<organism evidence="4 5">
    <name type="scientific">Alkalibacter saccharofermentans DSM 14828</name>
    <dbReference type="NCBI Taxonomy" id="1120975"/>
    <lineage>
        <taxon>Bacteria</taxon>
        <taxon>Bacillati</taxon>
        <taxon>Bacillota</taxon>
        <taxon>Clostridia</taxon>
        <taxon>Eubacteriales</taxon>
        <taxon>Eubacteriaceae</taxon>
        <taxon>Alkalibacter</taxon>
    </lineage>
</organism>
<dbReference type="Pfam" id="PF00892">
    <property type="entry name" value="EamA"/>
    <property type="match status" value="2"/>
</dbReference>
<feature type="transmembrane region" description="Helical" evidence="2">
    <location>
        <begin position="183"/>
        <end position="201"/>
    </location>
</feature>
<feature type="transmembrane region" description="Helical" evidence="2">
    <location>
        <begin position="70"/>
        <end position="88"/>
    </location>
</feature>
<dbReference type="RefSeq" id="WP_073270181.1">
    <property type="nucleotide sequence ID" value="NZ_FQTU01000007.1"/>
</dbReference>
<dbReference type="InterPro" id="IPR000620">
    <property type="entry name" value="EamA_dom"/>
</dbReference>
<feature type="transmembrane region" description="Helical" evidence="2">
    <location>
        <begin position="94"/>
        <end position="118"/>
    </location>
</feature>
<feature type="transmembrane region" description="Helical" evidence="2">
    <location>
        <begin position="244"/>
        <end position="263"/>
    </location>
</feature>
<dbReference type="AlphaFoldDB" id="A0A1M4WDD1"/>
<dbReference type="Proteomes" id="UP000184251">
    <property type="component" value="Unassembled WGS sequence"/>
</dbReference>
<feature type="domain" description="EamA" evidence="3">
    <location>
        <begin position="15"/>
        <end position="141"/>
    </location>
</feature>
<evidence type="ECO:0000256" key="2">
    <source>
        <dbReference type="SAM" id="Phobius"/>
    </source>
</evidence>
<keyword evidence="2" id="KW-0812">Transmembrane</keyword>
<feature type="domain" description="EamA" evidence="3">
    <location>
        <begin position="152"/>
        <end position="283"/>
    </location>
</feature>
<evidence type="ECO:0000313" key="4">
    <source>
        <dbReference type="EMBL" id="SHE79187.1"/>
    </source>
</evidence>
<name>A0A1M4WDD1_9FIRM</name>
<feature type="transmembrane region" description="Helical" evidence="2">
    <location>
        <begin position="39"/>
        <end position="58"/>
    </location>
</feature>
<keyword evidence="2" id="KW-1133">Transmembrane helix</keyword>
<accession>A0A1M4WDD1</accession>
<dbReference type="PANTHER" id="PTHR22911">
    <property type="entry name" value="ACYL-MALONYL CONDENSING ENZYME-RELATED"/>
    <property type="match status" value="1"/>
</dbReference>
<evidence type="ECO:0000256" key="1">
    <source>
        <dbReference type="ARBA" id="ARBA00007362"/>
    </source>
</evidence>
<keyword evidence="5" id="KW-1185">Reference proteome</keyword>
<feature type="transmembrane region" description="Helical" evidence="2">
    <location>
        <begin position="213"/>
        <end position="232"/>
    </location>
</feature>
<dbReference type="InterPro" id="IPR037185">
    <property type="entry name" value="EmrE-like"/>
</dbReference>
<dbReference type="GO" id="GO:0016020">
    <property type="term" value="C:membrane"/>
    <property type="evidence" value="ECO:0007669"/>
    <property type="project" value="InterPro"/>
</dbReference>